<dbReference type="InParanoid" id="L0HFU4"/>
<evidence type="ECO:0000313" key="11">
    <source>
        <dbReference type="Proteomes" id="UP000010824"/>
    </source>
</evidence>
<dbReference type="SUPFAM" id="SSF53335">
    <property type="entry name" value="S-adenosyl-L-methionine-dependent methyltransferases"/>
    <property type="match status" value="1"/>
</dbReference>
<reference evidence="11" key="1">
    <citation type="submission" date="2011-12" db="EMBL/GenBank/DDBJ databases">
        <title>Complete sequence of Methanoregula formicicum SMSP.</title>
        <authorList>
            <person name="Lucas S."/>
            <person name="Han J."/>
            <person name="Lapidus A."/>
            <person name="Cheng J.-F."/>
            <person name="Goodwin L."/>
            <person name="Pitluck S."/>
            <person name="Peters L."/>
            <person name="Ovchinnikova G."/>
            <person name="Teshima H."/>
            <person name="Detter J.C."/>
            <person name="Han C."/>
            <person name="Tapia R."/>
            <person name="Land M."/>
            <person name="Hauser L."/>
            <person name="Kyrpides N."/>
            <person name="Ivanova N."/>
            <person name="Pagani I."/>
            <person name="Imachi H."/>
            <person name="Tamaki H."/>
            <person name="Sekiguchi Y."/>
            <person name="Kamagata Y."/>
            <person name="Cadillo-Quiroz H."/>
            <person name="Zinder S."/>
            <person name="Liu W.-T."/>
            <person name="Woyke T."/>
        </authorList>
    </citation>
    <scope>NUCLEOTIDE SEQUENCE [LARGE SCALE GENOMIC DNA]</scope>
    <source>
        <strain evidence="11">DSM 22288 / NBRC 105244 / SMSP</strain>
    </source>
</reference>
<comment type="function">
    <text evidence="7">Specifically dimethylates two adjacent adenosines in the loop of a conserved hairpin near the 3'-end of 16S rRNA in the 30S particle. May play a critical role in biogenesis of 30S subunits.</text>
</comment>
<evidence type="ECO:0000313" key="10">
    <source>
        <dbReference type="EMBL" id="AGB02163.1"/>
    </source>
</evidence>
<name>L0HFU4_METFS</name>
<keyword evidence="2 7" id="KW-0698">rRNA processing</keyword>
<protein>
    <recommendedName>
        <fullName evidence="7">Probable ribosomal RNA small subunit methyltransferase A</fullName>
        <ecNumber evidence="7">2.1.1.-</ecNumber>
    </recommendedName>
    <alternativeName>
        <fullName evidence="7">16S rRNA dimethyladenosine transferase</fullName>
    </alternativeName>
    <alternativeName>
        <fullName evidence="7">16S rRNA dimethylase</fullName>
    </alternativeName>
    <alternativeName>
        <fullName evidence="7">S-adenosylmethionine-6-N',N'-adenosyl(rRNA) dimethyltransferase</fullName>
    </alternativeName>
</protein>
<dbReference type="InterPro" id="IPR011530">
    <property type="entry name" value="rRNA_adenine_dimethylase"/>
</dbReference>
<keyword evidence="4 7" id="KW-0808">Transferase</keyword>
<evidence type="ECO:0000259" key="9">
    <source>
        <dbReference type="SMART" id="SM00650"/>
    </source>
</evidence>
<keyword evidence="1 7" id="KW-0963">Cytoplasm</keyword>
<dbReference type="GeneID" id="14310428"/>
<feature type="binding site" evidence="7 8">
    <location>
        <position position="8"/>
    </location>
    <ligand>
        <name>S-adenosyl-L-methionine</name>
        <dbReference type="ChEBI" id="CHEBI:59789"/>
    </ligand>
</feature>
<evidence type="ECO:0000256" key="7">
    <source>
        <dbReference type="HAMAP-Rule" id="MF_00607"/>
    </source>
</evidence>
<dbReference type="FunCoup" id="L0HFU4">
    <property type="interactions" value="91"/>
</dbReference>
<keyword evidence="11" id="KW-1185">Reference proteome</keyword>
<feature type="binding site" evidence="7 8">
    <location>
        <position position="98"/>
    </location>
    <ligand>
        <name>S-adenosyl-L-methionine</name>
        <dbReference type="ChEBI" id="CHEBI:59789"/>
    </ligand>
</feature>
<feature type="binding site" evidence="7 8">
    <location>
        <position position="10"/>
    </location>
    <ligand>
        <name>S-adenosyl-L-methionine</name>
        <dbReference type="ChEBI" id="CHEBI:59789"/>
    </ligand>
</feature>
<dbReference type="InterPro" id="IPR029063">
    <property type="entry name" value="SAM-dependent_MTases_sf"/>
</dbReference>
<dbReference type="PROSITE" id="PS01131">
    <property type="entry name" value="RRNA_A_DIMETH"/>
    <property type="match status" value="1"/>
</dbReference>
<organism evidence="10 11">
    <name type="scientific">Methanoregula formicica (strain DSM 22288 / NBRC 105244 / SMSP)</name>
    <dbReference type="NCBI Taxonomy" id="593750"/>
    <lineage>
        <taxon>Archaea</taxon>
        <taxon>Methanobacteriati</taxon>
        <taxon>Methanobacteriota</taxon>
        <taxon>Stenosarchaea group</taxon>
        <taxon>Methanomicrobia</taxon>
        <taxon>Methanomicrobiales</taxon>
        <taxon>Methanoregulaceae</taxon>
        <taxon>Methanoregula</taxon>
    </lineage>
</organism>
<dbReference type="EMBL" id="CP003167">
    <property type="protein sequence ID" value="AGB02163.1"/>
    <property type="molecule type" value="Genomic_DNA"/>
</dbReference>
<keyword evidence="6 7" id="KW-0694">RNA-binding</keyword>
<dbReference type="Pfam" id="PF00398">
    <property type="entry name" value="RrnaAD"/>
    <property type="match status" value="1"/>
</dbReference>
<dbReference type="PROSITE" id="PS51689">
    <property type="entry name" value="SAM_RNA_A_N6_MT"/>
    <property type="match status" value="1"/>
</dbReference>
<evidence type="ECO:0000256" key="5">
    <source>
        <dbReference type="ARBA" id="ARBA00022691"/>
    </source>
</evidence>
<feature type="binding site" evidence="7 8">
    <location>
        <position position="34"/>
    </location>
    <ligand>
        <name>S-adenosyl-L-methionine</name>
        <dbReference type="ChEBI" id="CHEBI:59789"/>
    </ligand>
</feature>
<dbReference type="PANTHER" id="PTHR11727">
    <property type="entry name" value="DIMETHYLADENOSINE TRANSFERASE"/>
    <property type="match status" value="1"/>
</dbReference>
<dbReference type="EC" id="2.1.1.-" evidence="7"/>
<dbReference type="KEGG" id="mfo:Metfor_1115"/>
<dbReference type="eggNOG" id="arCOG04131">
    <property type="taxonomic scope" value="Archaea"/>
</dbReference>
<proteinExistence type="inferred from homology"/>
<dbReference type="HAMAP" id="MF_00607">
    <property type="entry name" value="16SrRNA_methyltr_A"/>
    <property type="match status" value="1"/>
</dbReference>
<dbReference type="InterPro" id="IPR001737">
    <property type="entry name" value="KsgA/Erm"/>
</dbReference>
<dbReference type="OrthoDB" id="9883at2157"/>
<dbReference type="STRING" id="593750.Metfor_1115"/>
<sequence>MKAQHDQHFLIDPNAVNRIADLTEVQDKKVLEIGPGNGALTRALLDREAFVHAIELDTRLVEQLTDTFSREIASGQLVLQHGDATRCTFPPFEITVSNLPYSASSKITFRLLEQNFEVGVLMYQAEFADRMVAKAGTKDCGRLSIMVQTYAAVQQCFRLPPQCFSPRPQVHSAVVKIFPREPIFFINDRRLYADVVRALFSHRRKTVRNCLKGSAGTMLGAGWVKRVLSTLPEEILASRPEALYLEDFATIANIP</sequence>
<dbReference type="NCBIfam" id="TIGR00755">
    <property type="entry name" value="ksgA"/>
    <property type="match status" value="1"/>
</dbReference>
<feature type="domain" description="Ribosomal RNA adenine methylase transferase N-terminal" evidence="9">
    <location>
        <begin position="15"/>
        <end position="181"/>
    </location>
</feature>
<keyword evidence="3 7" id="KW-0489">Methyltransferase</keyword>
<dbReference type="InterPro" id="IPR023165">
    <property type="entry name" value="rRNA_Ade_diMease-like_C"/>
</dbReference>
<dbReference type="AlphaFoldDB" id="L0HFU4"/>
<dbReference type="GO" id="GO:0003723">
    <property type="term" value="F:RNA binding"/>
    <property type="evidence" value="ECO:0007669"/>
    <property type="project" value="UniProtKB-UniRule"/>
</dbReference>
<comment type="subcellular location">
    <subcellularLocation>
        <location evidence="7">Cytoplasm</location>
    </subcellularLocation>
</comment>
<dbReference type="InterPro" id="IPR020596">
    <property type="entry name" value="rRNA_Ade_Mease_Trfase_CS"/>
</dbReference>
<gene>
    <name evidence="7" type="primary">rsmA</name>
    <name evidence="7" type="synonym">ksgA</name>
    <name evidence="10" type="ordered locus">Metfor_1115</name>
</gene>
<evidence type="ECO:0000256" key="2">
    <source>
        <dbReference type="ARBA" id="ARBA00022552"/>
    </source>
</evidence>
<dbReference type="Proteomes" id="UP000010824">
    <property type="component" value="Chromosome"/>
</dbReference>
<dbReference type="CDD" id="cd02440">
    <property type="entry name" value="AdoMet_MTases"/>
    <property type="match status" value="1"/>
</dbReference>
<accession>L0HFU4</accession>
<feature type="binding site" evidence="7 8">
    <location>
        <position position="83"/>
    </location>
    <ligand>
        <name>S-adenosyl-L-methionine</name>
        <dbReference type="ChEBI" id="CHEBI:59789"/>
    </ligand>
</feature>
<dbReference type="Gene3D" id="1.10.8.100">
    <property type="entry name" value="Ribosomal RNA adenine dimethylase-like, domain 2"/>
    <property type="match status" value="1"/>
</dbReference>
<evidence type="ECO:0000256" key="4">
    <source>
        <dbReference type="ARBA" id="ARBA00022679"/>
    </source>
</evidence>
<dbReference type="InterPro" id="IPR020598">
    <property type="entry name" value="rRNA_Ade_methylase_Trfase_N"/>
</dbReference>
<reference evidence="10 11" key="2">
    <citation type="journal article" date="2014" name="Genome Announc.">
        <title>Complete Genome Sequence of Methanoregula formicica SMSPT, a Mesophilic Hydrogenotrophic Methanogen Isolated from a Methanogenic Upflow Anaerobic Sludge Blanket Reactor.</title>
        <authorList>
            <person name="Yamamoto K."/>
            <person name="Tamaki H."/>
            <person name="Cadillo-Quiroz H."/>
            <person name="Imachi H."/>
            <person name="Kyrpides N."/>
            <person name="Woyke T."/>
            <person name="Goodwin L."/>
            <person name="Zinder S.H."/>
            <person name="Kamagata Y."/>
            <person name="Liu W.T."/>
        </authorList>
    </citation>
    <scope>NUCLEOTIDE SEQUENCE [LARGE SCALE GENOMIC DNA]</scope>
    <source>
        <strain evidence="11">DSM 22288 / NBRC 105244 / SMSP</strain>
    </source>
</reference>
<feature type="binding site" evidence="7 8">
    <location>
        <position position="55"/>
    </location>
    <ligand>
        <name>S-adenosyl-L-methionine</name>
        <dbReference type="ChEBI" id="CHEBI:59789"/>
    </ligand>
</feature>
<evidence type="ECO:0000256" key="1">
    <source>
        <dbReference type="ARBA" id="ARBA00022490"/>
    </source>
</evidence>
<dbReference type="Gene3D" id="3.40.50.150">
    <property type="entry name" value="Vaccinia Virus protein VP39"/>
    <property type="match status" value="1"/>
</dbReference>
<dbReference type="GO" id="GO:0000179">
    <property type="term" value="F:rRNA (adenine-N6,N6-)-dimethyltransferase activity"/>
    <property type="evidence" value="ECO:0007669"/>
    <property type="project" value="UniProtKB-UniRule"/>
</dbReference>
<comment type="similarity">
    <text evidence="7">Belongs to the class I-like SAM-binding methyltransferase superfamily. rRNA adenine N(6)-methyltransferase family. RsmA subfamily.</text>
</comment>
<keyword evidence="5 7" id="KW-0949">S-adenosyl-L-methionine</keyword>
<dbReference type="HOGENOM" id="CLU_041220_0_2_2"/>
<dbReference type="PANTHER" id="PTHR11727:SF7">
    <property type="entry name" value="DIMETHYLADENOSINE TRANSFERASE-RELATED"/>
    <property type="match status" value="1"/>
</dbReference>
<dbReference type="GO" id="GO:0005737">
    <property type="term" value="C:cytoplasm"/>
    <property type="evidence" value="ECO:0007669"/>
    <property type="project" value="UniProtKB-SubCell"/>
</dbReference>
<evidence type="ECO:0000256" key="3">
    <source>
        <dbReference type="ARBA" id="ARBA00022603"/>
    </source>
</evidence>
<dbReference type="SMART" id="SM00650">
    <property type="entry name" value="rADc"/>
    <property type="match status" value="1"/>
</dbReference>
<evidence type="ECO:0000256" key="8">
    <source>
        <dbReference type="PROSITE-ProRule" id="PRU01026"/>
    </source>
</evidence>
<dbReference type="RefSeq" id="WP_015285127.1">
    <property type="nucleotide sequence ID" value="NC_019943.1"/>
</dbReference>
<evidence type="ECO:0000256" key="6">
    <source>
        <dbReference type="ARBA" id="ARBA00022884"/>
    </source>
</evidence>